<dbReference type="Proteomes" id="UP000000437">
    <property type="component" value="Chromosome 2"/>
</dbReference>
<gene>
    <name evidence="2" type="primary">LOC103910228</name>
</gene>
<dbReference type="RefSeq" id="XP_073788383.1">
    <property type="nucleotide sequence ID" value="XM_073932282.1"/>
</dbReference>
<evidence type="ECO:0000313" key="1">
    <source>
        <dbReference type="Proteomes" id="UP000000437"/>
    </source>
</evidence>
<accession>A0AC58I2C3</accession>
<reference evidence="2" key="1">
    <citation type="submission" date="2025-08" db="UniProtKB">
        <authorList>
            <consortium name="RefSeq"/>
        </authorList>
    </citation>
    <scope>IDENTIFICATION</scope>
    <source>
        <strain evidence="2">Tuebingen</strain>
        <tissue evidence="2">Fibroblasts and whole tissue</tissue>
    </source>
</reference>
<name>A0AC58I2C3_DANRE</name>
<proteinExistence type="predicted"/>
<evidence type="ECO:0000313" key="2">
    <source>
        <dbReference type="RefSeq" id="XP_073788383.1"/>
    </source>
</evidence>
<organism evidence="1 2">
    <name type="scientific">Danio rerio</name>
    <name type="common">Zebrafish</name>
    <name type="synonym">Brachydanio rerio</name>
    <dbReference type="NCBI Taxonomy" id="7955"/>
    <lineage>
        <taxon>Eukaryota</taxon>
        <taxon>Metazoa</taxon>
        <taxon>Chordata</taxon>
        <taxon>Craniata</taxon>
        <taxon>Vertebrata</taxon>
        <taxon>Euteleostomi</taxon>
        <taxon>Actinopterygii</taxon>
        <taxon>Neopterygii</taxon>
        <taxon>Teleostei</taxon>
        <taxon>Ostariophysi</taxon>
        <taxon>Cypriniformes</taxon>
        <taxon>Danionidae</taxon>
        <taxon>Danioninae</taxon>
        <taxon>Danio</taxon>
    </lineage>
</organism>
<protein>
    <submittedName>
        <fullName evidence="2">Transcriptional repressor p66 alpha-like isoform X1</fullName>
    </submittedName>
</protein>
<keyword evidence="1" id="KW-1185">Reference proteome</keyword>
<sequence length="553" mass="60266">MSAGAVRLTRSQKRALERDSVDGKRLRLDWRSESAVSVQSFSMRSGGEVKTLKLELQTADEPTDSSSTILGEVKRKRCSVSPSDVMDLSDESHTPQLKSRSQRTQLDTHLMMRSCAVEREHMIERLKQELRLEEAKLLLLKKLRHSQTNKEASAQKLVVSAAPPVKTVTAAKPAPPVRSVAPPPLVRAVGKQGSAGAQVMMPALVRGAQTLSVCPQQQQVSRLQQISSSAPPALRSVVSSVQNQQRFLQPGLIHMTTLPNTGLLIINQTPAVSLNSSSCSVSESAAGGQASGQKQLEKRLLEIPVPTAVPPTLSFMPSTASHEFLYLLGLEEAVQRLLEGAGPGCPAGVCVPLCCSLCHTDFSSRWIRDDAGVLRCERCVCRAQKQRLKEEHTHRLQAVLTKLSSSSSSSSPAQVKCSPSSSSSSLRLQQVSAQSSRLQSAVMAAALVNRPGVRMAYVNPSLPKQSSSSSVQRHRELLLDMIPSRSAVLNTHNTHSWKHTHTHTHTDRHTQTDTHTHTHTHTQVHCSVSLHHSWFCRDDVTAVSASVCSLKHV</sequence>